<feature type="chain" id="PRO_5015580378" evidence="2">
    <location>
        <begin position="25"/>
        <end position="157"/>
    </location>
</feature>
<comment type="caution">
    <text evidence="3">The sequence shown here is derived from an EMBL/GenBank/DDBJ whole genome shotgun (WGS) entry which is preliminary data.</text>
</comment>
<evidence type="ECO:0000313" key="3">
    <source>
        <dbReference type="EMBL" id="PRR79502.1"/>
    </source>
</evidence>
<keyword evidence="2" id="KW-0732">Signal</keyword>
<dbReference type="Proteomes" id="UP000239471">
    <property type="component" value="Unassembled WGS sequence"/>
</dbReference>
<feature type="compositionally biased region" description="Basic and acidic residues" evidence="1">
    <location>
        <begin position="123"/>
        <end position="157"/>
    </location>
</feature>
<protein>
    <submittedName>
        <fullName evidence="3">Uncharacterized protein</fullName>
    </submittedName>
</protein>
<feature type="signal peptide" evidence="2">
    <location>
        <begin position="1"/>
        <end position="24"/>
    </location>
</feature>
<sequence length="157" mass="17038">MKRKNIIITLAITMMVSTGITAYASPILDATQSNSATTAQNCLGTGTGTSRVSNLHGSEILTNLLKSKGVTDEEINSALDSDKSLYTLLTEKGVSTEEINEYLLTERIKIIDEAVANGTITKEQGEKTKTKVREKSENGKTPGEGHAKMDRFEKKTK</sequence>
<proteinExistence type="predicted"/>
<dbReference type="OrthoDB" id="1935875at2"/>
<evidence type="ECO:0000313" key="4">
    <source>
        <dbReference type="Proteomes" id="UP000239471"/>
    </source>
</evidence>
<evidence type="ECO:0000256" key="2">
    <source>
        <dbReference type="SAM" id="SignalP"/>
    </source>
</evidence>
<accession>A0A2T0B6L2</accession>
<gene>
    <name evidence="3" type="ORF">CLVI_33470</name>
</gene>
<keyword evidence="4" id="KW-1185">Reference proteome</keyword>
<dbReference type="EMBL" id="PVXQ01000064">
    <property type="protein sequence ID" value="PRR79502.1"/>
    <property type="molecule type" value="Genomic_DNA"/>
</dbReference>
<dbReference type="RefSeq" id="WP_106061279.1">
    <property type="nucleotide sequence ID" value="NZ_PVXQ01000064.1"/>
</dbReference>
<feature type="region of interest" description="Disordered" evidence="1">
    <location>
        <begin position="120"/>
        <end position="157"/>
    </location>
</feature>
<evidence type="ECO:0000256" key="1">
    <source>
        <dbReference type="SAM" id="MobiDB-lite"/>
    </source>
</evidence>
<name>A0A2T0B6L2_9CLOT</name>
<dbReference type="AlphaFoldDB" id="A0A2T0B6L2"/>
<organism evidence="3 4">
    <name type="scientific">Clostridium vincentii</name>
    <dbReference type="NCBI Taxonomy" id="52704"/>
    <lineage>
        <taxon>Bacteria</taxon>
        <taxon>Bacillati</taxon>
        <taxon>Bacillota</taxon>
        <taxon>Clostridia</taxon>
        <taxon>Eubacteriales</taxon>
        <taxon>Clostridiaceae</taxon>
        <taxon>Clostridium</taxon>
    </lineage>
</organism>
<reference evidence="3 4" key="1">
    <citation type="submission" date="2018-03" db="EMBL/GenBank/DDBJ databases">
        <title>Genome sequence of Clostridium vincentii DSM 10228.</title>
        <authorList>
            <person name="Poehlein A."/>
            <person name="Daniel R."/>
        </authorList>
    </citation>
    <scope>NUCLEOTIDE SEQUENCE [LARGE SCALE GENOMIC DNA]</scope>
    <source>
        <strain evidence="3 4">DSM 10228</strain>
    </source>
</reference>